<evidence type="ECO:0000256" key="2">
    <source>
        <dbReference type="ARBA" id="ARBA00023239"/>
    </source>
</evidence>
<dbReference type="STRING" id="1713.GCA_000718325_03428"/>
<name>A0A4Q1KND4_9CELL</name>
<dbReference type="RefSeq" id="WP_030153307.1">
    <property type="nucleotide sequence ID" value="NZ_JOFV01000022.1"/>
</dbReference>
<keyword evidence="2" id="KW-0456">Lyase</keyword>
<comment type="caution">
    <text evidence="5">The sequence shown here is derived from an EMBL/GenBank/DDBJ whole genome shotgun (WGS) entry which is preliminary data.</text>
</comment>
<keyword evidence="7" id="KW-1185">Reference proteome</keyword>
<dbReference type="GO" id="GO:0046872">
    <property type="term" value="F:metal ion binding"/>
    <property type="evidence" value="ECO:0007669"/>
    <property type="project" value="UniProtKB-KW"/>
</dbReference>
<dbReference type="SUPFAM" id="SSF53639">
    <property type="entry name" value="AraD/HMP-PK domain-like"/>
    <property type="match status" value="1"/>
</dbReference>
<dbReference type="InterPro" id="IPR036409">
    <property type="entry name" value="Aldolase_II/adducin_N_sf"/>
</dbReference>
<gene>
    <name evidence="4" type="ORF">EQW73_16360</name>
    <name evidence="5" type="ORF">EQW78_17270</name>
</gene>
<keyword evidence="1" id="KW-0479">Metal-binding</keyword>
<feature type="domain" description="Class II aldolase/adducin N-terminal" evidence="3">
    <location>
        <begin position="9"/>
        <end position="185"/>
    </location>
</feature>
<evidence type="ECO:0000313" key="4">
    <source>
        <dbReference type="EMBL" id="RXR22783.1"/>
    </source>
</evidence>
<dbReference type="AlphaFoldDB" id="A0A4Q1KND4"/>
<evidence type="ECO:0000313" key="7">
    <source>
        <dbReference type="Proteomes" id="UP000290517"/>
    </source>
</evidence>
<evidence type="ECO:0000256" key="1">
    <source>
        <dbReference type="ARBA" id="ARBA00022723"/>
    </source>
</evidence>
<dbReference type="OrthoDB" id="9786287at2"/>
<evidence type="ECO:0000313" key="5">
    <source>
        <dbReference type="EMBL" id="RXR30729.1"/>
    </source>
</evidence>
<dbReference type="GO" id="GO:0016832">
    <property type="term" value="F:aldehyde-lyase activity"/>
    <property type="evidence" value="ECO:0007669"/>
    <property type="project" value="TreeGrafter"/>
</dbReference>
<dbReference type="SMART" id="SM01007">
    <property type="entry name" value="Aldolase_II"/>
    <property type="match status" value="1"/>
</dbReference>
<organism evidence="5 6">
    <name type="scientific">Oerskovia turbata</name>
    <dbReference type="NCBI Taxonomy" id="1713"/>
    <lineage>
        <taxon>Bacteria</taxon>
        <taxon>Bacillati</taxon>
        <taxon>Actinomycetota</taxon>
        <taxon>Actinomycetes</taxon>
        <taxon>Micrococcales</taxon>
        <taxon>Cellulomonadaceae</taxon>
        <taxon>Oerskovia</taxon>
    </lineage>
</organism>
<dbReference type="PANTHER" id="PTHR22789">
    <property type="entry name" value="FUCULOSE PHOSPHATE ALDOLASE"/>
    <property type="match status" value="1"/>
</dbReference>
<sequence>MTTLDDLVLELCDVGHDAVDKGLVLASGGNLSARLPGGDVFAVTGSGTFLDRLTPADFTVMTLDGEVVGGSPRPSSEWKLHQRTYLARPDAGSVIHVHPQYAVLLDALGHEIRLFTLDHAYYVKSVGRTPYFPNGSDELADSAAAEAATHDCVIQGFHGCSAVGPDIAMAYRRALNLEQAAEATFRALQLGDTTTSFPQEHWATLHHA</sequence>
<evidence type="ECO:0000259" key="3">
    <source>
        <dbReference type="SMART" id="SM01007"/>
    </source>
</evidence>
<reference evidence="6 7" key="1">
    <citation type="submission" date="2019-01" db="EMBL/GenBank/DDBJ databases">
        <title>Oerskovia turbata Genome sequencing and assembly.</title>
        <authorList>
            <person name="Dou T."/>
        </authorList>
    </citation>
    <scope>NUCLEOTIDE SEQUENCE [LARGE SCALE GENOMIC DNA]</scope>
    <source>
        <strain evidence="5 6">JCM12123</strain>
        <strain evidence="4 7">JCM3160</strain>
    </source>
</reference>
<proteinExistence type="predicted"/>
<evidence type="ECO:0000313" key="6">
    <source>
        <dbReference type="Proteomes" id="UP000289805"/>
    </source>
</evidence>
<dbReference type="InterPro" id="IPR001303">
    <property type="entry name" value="Aldolase_II/adducin_N"/>
</dbReference>
<dbReference type="Proteomes" id="UP000289805">
    <property type="component" value="Unassembled WGS sequence"/>
</dbReference>
<dbReference type="InterPro" id="IPR050197">
    <property type="entry name" value="Aldolase_class_II_sugar_metab"/>
</dbReference>
<protein>
    <submittedName>
        <fullName evidence="5">Class II aldolase/adducin family protein</fullName>
    </submittedName>
</protein>
<dbReference type="PANTHER" id="PTHR22789:SF0">
    <property type="entry name" value="3-OXO-TETRONATE 4-PHOSPHATE DECARBOXYLASE-RELATED"/>
    <property type="match status" value="1"/>
</dbReference>
<dbReference type="EMBL" id="SDJQ01000028">
    <property type="protein sequence ID" value="RXR30729.1"/>
    <property type="molecule type" value="Genomic_DNA"/>
</dbReference>
<dbReference type="GO" id="GO:0019323">
    <property type="term" value="P:pentose catabolic process"/>
    <property type="evidence" value="ECO:0007669"/>
    <property type="project" value="TreeGrafter"/>
</dbReference>
<accession>A0A4Q1KND4</accession>
<dbReference type="Gene3D" id="3.40.225.10">
    <property type="entry name" value="Class II aldolase/adducin N-terminal domain"/>
    <property type="match status" value="1"/>
</dbReference>
<dbReference type="GO" id="GO:0005829">
    <property type="term" value="C:cytosol"/>
    <property type="evidence" value="ECO:0007669"/>
    <property type="project" value="TreeGrafter"/>
</dbReference>
<dbReference type="Pfam" id="PF00596">
    <property type="entry name" value="Aldolase_II"/>
    <property type="match status" value="1"/>
</dbReference>
<dbReference type="Proteomes" id="UP000290517">
    <property type="component" value="Unassembled WGS sequence"/>
</dbReference>
<dbReference type="EMBL" id="SDJR01000012">
    <property type="protein sequence ID" value="RXR22783.1"/>
    <property type="molecule type" value="Genomic_DNA"/>
</dbReference>